<protein>
    <submittedName>
        <fullName evidence="1">Exonuclease</fullName>
    </submittedName>
</protein>
<evidence type="ECO:0000313" key="2">
    <source>
        <dbReference type="Proteomes" id="UP001319921"/>
    </source>
</evidence>
<evidence type="ECO:0000313" key="1">
    <source>
        <dbReference type="EMBL" id="BDB97184.1"/>
    </source>
</evidence>
<proteinExistence type="predicted"/>
<keyword evidence="1" id="KW-0540">Nuclease</keyword>
<dbReference type="GO" id="GO:0004527">
    <property type="term" value="F:exonuclease activity"/>
    <property type="evidence" value="ECO:0007669"/>
    <property type="project" value="UniProtKB-KW"/>
</dbReference>
<dbReference type="Proteomes" id="UP001319921">
    <property type="component" value="Chromosome"/>
</dbReference>
<dbReference type="GeneID" id="68864923"/>
<accession>A0AAQ4CN03</accession>
<dbReference type="InterPro" id="IPR018665">
    <property type="entry name" value="DUF2122_RecB-nuclease-rel"/>
</dbReference>
<sequence length="154" mass="16906">MKELYLGLHNVTSSQKLIDFSKIAFGIKHVKYLVVTKVGGTAAQSGIPEISKIAFKQNKAIIVLPDLKDAIDLIQPDVTLLISQRAEKTLDLNKILNYNKILVVFSGIEGNGFNKIEQSLGEYTKILDDVPELGPASLASFFLCKYLALINGKV</sequence>
<keyword evidence="1" id="KW-0269">Exonuclease</keyword>
<dbReference type="EMBL" id="AP025226">
    <property type="protein sequence ID" value="BDB97184.1"/>
    <property type="molecule type" value="Genomic_DNA"/>
</dbReference>
<dbReference type="AlphaFoldDB" id="A0AAQ4CN03"/>
<organism evidence="1 2">
    <name type="scientific">Saccharolobus caldissimus</name>
    <dbReference type="NCBI Taxonomy" id="1702097"/>
    <lineage>
        <taxon>Archaea</taxon>
        <taxon>Thermoproteota</taxon>
        <taxon>Thermoprotei</taxon>
        <taxon>Sulfolobales</taxon>
        <taxon>Sulfolobaceae</taxon>
        <taxon>Saccharolobus</taxon>
    </lineage>
</organism>
<dbReference type="RefSeq" id="WP_229571204.1">
    <property type="nucleotide sequence ID" value="NZ_AP025226.1"/>
</dbReference>
<reference evidence="1 2" key="1">
    <citation type="journal article" date="2022" name="Microbiol. Resour. Announc.">
        <title>Complete Genome Sequence of the Hyperthermophilic and Acidophilic Archaeon Saccharolobus caldissimus Strain HS-3T.</title>
        <authorList>
            <person name="Sakai H.D."/>
            <person name="Kurosawa N."/>
        </authorList>
    </citation>
    <scope>NUCLEOTIDE SEQUENCE [LARGE SCALE GENOMIC DNA]</scope>
    <source>
        <strain evidence="1 2">JCM32116</strain>
    </source>
</reference>
<gene>
    <name evidence="1" type="ORF">SACC_02010</name>
</gene>
<dbReference type="Pfam" id="PF09895">
    <property type="entry name" value="DUF2122"/>
    <property type="match status" value="1"/>
</dbReference>
<name>A0AAQ4CN03_9CREN</name>
<keyword evidence="1" id="KW-0378">Hydrolase</keyword>
<keyword evidence="2" id="KW-1185">Reference proteome</keyword>
<dbReference type="KEGG" id="scas:SACC_02010"/>